<feature type="domain" description="STB6-like N-terminal" evidence="3">
    <location>
        <begin position="30"/>
        <end position="168"/>
    </location>
</feature>
<dbReference type="InterPro" id="IPR038919">
    <property type="entry name" value="STB2/STB2"/>
</dbReference>
<gene>
    <name evidence="4 6" type="ORF">P152DRAFT_487875</name>
</gene>
<keyword evidence="1" id="KW-0175">Coiled coil</keyword>
<feature type="compositionally biased region" description="Basic and acidic residues" evidence="2">
    <location>
        <begin position="420"/>
        <end position="435"/>
    </location>
</feature>
<dbReference type="RefSeq" id="XP_033533938.1">
    <property type="nucleotide sequence ID" value="XM_033682107.1"/>
</dbReference>
<dbReference type="InterPro" id="IPR059025">
    <property type="entry name" value="STB6_N"/>
</dbReference>
<dbReference type="Pfam" id="PF25995">
    <property type="entry name" value="STB6_N"/>
    <property type="match status" value="1"/>
</dbReference>
<dbReference type="Proteomes" id="UP000504638">
    <property type="component" value="Unplaced"/>
</dbReference>
<reference evidence="6" key="2">
    <citation type="submission" date="2020-04" db="EMBL/GenBank/DDBJ databases">
        <authorList>
            <consortium name="NCBI Genome Project"/>
        </authorList>
    </citation>
    <scope>NUCLEOTIDE SEQUENCE</scope>
    <source>
        <strain evidence="6">CBS 781.70</strain>
    </source>
</reference>
<protein>
    <recommendedName>
        <fullName evidence="3">STB6-like N-terminal domain-containing protein</fullName>
    </recommendedName>
</protein>
<dbReference type="PANTHER" id="PTHR31011:SF2">
    <property type="entry name" value="PROTEIN STB2-RELATED"/>
    <property type="match status" value="1"/>
</dbReference>
<dbReference type="AlphaFoldDB" id="A0A6G1G2G7"/>
<name>A0A6G1G2G7_9PEZI</name>
<dbReference type="GO" id="GO:0070822">
    <property type="term" value="C:Sin3-type complex"/>
    <property type="evidence" value="ECO:0007669"/>
    <property type="project" value="TreeGrafter"/>
</dbReference>
<feature type="compositionally biased region" description="Polar residues" evidence="2">
    <location>
        <begin position="452"/>
        <end position="461"/>
    </location>
</feature>
<feature type="region of interest" description="Disordered" evidence="2">
    <location>
        <begin position="1"/>
        <end position="23"/>
    </location>
</feature>
<feature type="region of interest" description="Disordered" evidence="2">
    <location>
        <begin position="404"/>
        <end position="514"/>
    </location>
</feature>
<keyword evidence="5" id="KW-1185">Reference proteome</keyword>
<feature type="compositionally biased region" description="Basic and acidic residues" evidence="2">
    <location>
        <begin position="462"/>
        <end position="476"/>
    </location>
</feature>
<feature type="coiled-coil region" evidence="1">
    <location>
        <begin position="815"/>
        <end position="842"/>
    </location>
</feature>
<organism evidence="4">
    <name type="scientific">Eremomyces bilateralis CBS 781.70</name>
    <dbReference type="NCBI Taxonomy" id="1392243"/>
    <lineage>
        <taxon>Eukaryota</taxon>
        <taxon>Fungi</taxon>
        <taxon>Dikarya</taxon>
        <taxon>Ascomycota</taxon>
        <taxon>Pezizomycotina</taxon>
        <taxon>Dothideomycetes</taxon>
        <taxon>Dothideomycetes incertae sedis</taxon>
        <taxon>Eremomycetales</taxon>
        <taxon>Eremomycetaceae</taxon>
        <taxon>Eremomyces</taxon>
    </lineage>
</organism>
<dbReference type="OrthoDB" id="19806at2759"/>
<evidence type="ECO:0000313" key="4">
    <source>
        <dbReference type="EMBL" id="KAF1812307.1"/>
    </source>
</evidence>
<proteinExistence type="predicted"/>
<evidence type="ECO:0000256" key="2">
    <source>
        <dbReference type="SAM" id="MobiDB-lite"/>
    </source>
</evidence>
<dbReference type="EMBL" id="ML975158">
    <property type="protein sequence ID" value="KAF1812307.1"/>
    <property type="molecule type" value="Genomic_DNA"/>
</dbReference>
<evidence type="ECO:0000259" key="3">
    <source>
        <dbReference type="Pfam" id="PF25995"/>
    </source>
</evidence>
<accession>A0A6G1G2G7</accession>
<sequence>MATQPRSSFESTGSSPPQTSITSKDLPYRSLVIADPVAARFLEDEPSTNVLAHRETLPGFETYLVEQWACNRARPTYVISTYTGDLSHTTTVAVLSAPLDQNDWSPKVRAYFDALQQHYARPRETALGMLMATNLSSFPSSLTLIKVPEGNVRKHWEDFVVNEDLKRLGCAGRAGLTLTQPTSATVAKFHQLYRTSEKVPLYQSVMDLVKLCQLALVLFGKLPLDYGDGLLCDVTEAAIKDWWVEFGAEFFSIEPNDGILGPTTVAALVGLVMGARNRLHAYGAPVSKDVFEVEATKRAIAYFQKASRLPKTRRLDRRTLQRLHSATAKAAEQKSGEGWTVPRAVKSTVAELSGKGGEMVMEMVGRGGGEKAGIAAVETVDFETFIDLLGGGSAKWLWHGKGKKFQSSDVSGKYASGTTGEKDHPLSRKISEAGKTEPPTLRKQNTVEDGASVTSDIVRQSSIREPESAMDGDRDRKSRRHALQRAGIKVKDTVSGKRHQPKGSKDAKDGTLYPEEADDSKQILTSIPPSPTAVSVDQVAKDHTNSPSESQSVLSKIPTFASAMTETPSVASRNLFSSPTLQLSAPNIGTKTEPVAPTNATQPELGASNATKPELGAPIHLEPEPKSRSPIKPLLTGPTYHGVDLNDLFGIDTNQEISPLLRTTYSTSNLPTLRALRALPPNPSNLPDPTPPPPHDVKWPRHLSFSVAESSILTWSKLDTGSSSPHPGLHAEYHALLYDGGTLRRLRERLRELSCLHEGSVAPQLQRLVTVLDTAAADQGTVEGLYEPSLETYGQARDAMHDTLESERGKLMDAVREVEVLASRLEYEMAALRNKVEGVEEAVGEFGGAVRELEERIGGIEGEDRSQGGWGSWVMGVLFGVAGAARVEGQGREEGG</sequence>
<evidence type="ECO:0000256" key="1">
    <source>
        <dbReference type="SAM" id="Coils"/>
    </source>
</evidence>
<dbReference type="GeneID" id="54422677"/>
<reference evidence="4 6" key="1">
    <citation type="submission" date="2020-01" db="EMBL/GenBank/DDBJ databases">
        <authorList>
            <consortium name="DOE Joint Genome Institute"/>
            <person name="Haridas S."/>
            <person name="Albert R."/>
            <person name="Binder M."/>
            <person name="Bloem J."/>
            <person name="Labutti K."/>
            <person name="Salamov A."/>
            <person name="Andreopoulos B."/>
            <person name="Baker S.E."/>
            <person name="Barry K."/>
            <person name="Bills G."/>
            <person name="Bluhm B.H."/>
            <person name="Cannon C."/>
            <person name="Castanera R."/>
            <person name="Culley D.E."/>
            <person name="Daum C."/>
            <person name="Ezra D."/>
            <person name="Gonzalez J.B."/>
            <person name="Henrissat B."/>
            <person name="Kuo A."/>
            <person name="Liang C."/>
            <person name="Lipzen A."/>
            <person name="Lutzoni F."/>
            <person name="Magnuson J."/>
            <person name="Mondo S."/>
            <person name="Nolan M."/>
            <person name="Ohm R."/>
            <person name="Pangilinan J."/>
            <person name="Park H.-J."/>
            <person name="Ramirez L."/>
            <person name="Alfaro M."/>
            <person name="Sun H."/>
            <person name="Tritt A."/>
            <person name="Yoshinaga Y."/>
            <person name="Zwiers L.-H."/>
            <person name="Turgeon B.G."/>
            <person name="Goodwin S.B."/>
            <person name="Spatafora J.W."/>
            <person name="Crous P.W."/>
            <person name="Grigoriev I.V."/>
        </authorList>
    </citation>
    <scope>NUCLEOTIDE SEQUENCE</scope>
    <source>
        <strain evidence="4 6">CBS 781.70</strain>
    </source>
</reference>
<evidence type="ECO:0000313" key="5">
    <source>
        <dbReference type="Proteomes" id="UP000504638"/>
    </source>
</evidence>
<reference evidence="6" key="3">
    <citation type="submission" date="2025-04" db="UniProtKB">
        <authorList>
            <consortium name="RefSeq"/>
        </authorList>
    </citation>
    <scope>IDENTIFICATION</scope>
    <source>
        <strain evidence="6">CBS 781.70</strain>
    </source>
</reference>
<evidence type="ECO:0000313" key="6">
    <source>
        <dbReference type="RefSeq" id="XP_033533938.1"/>
    </source>
</evidence>
<dbReference type="PANTHER" id="PTHR31011">
    <property type="entry name" value="PROTEIN STB2-RELATED"/>
    <property type="match status" value="1"/>
</dbReference>
<feature type="region of interest" description="Disordered" evidence="2">
    <location>
        <begin position="594"/>
        <end position="630"/>
    </location>
</feature>